<accession>A0AAV4HX76</accession>
<sequence>MRYIVISNNSYCIRETSFNVGLANGRSVKVGADDEGSRHRYILFSTKQNKGTAKIAAVDPLILRALRLIARAPQQIAAVPRSISSPVYSEPVTSTKYTLDRGLTHAWPAIHQCLSSILPHLCGGNPQFIRPQRILHLTFFCLTNFQKKISDLLRPLSSTYSRK</sequence>
<reference evidence="1 2" key="1">
    <citation type="journal article" date="2021" name="Elife">
        <title>Chloroplast acquisition without the gene transfer in kleptoplastic sea slugs, Plakobranchus ocellatus.</title>
        <authorList>
            <person name="Maeda T."/>
            <person name="Takahashi S."/>
            <person name="Yoshida T."/>
            <person name="Shimamura S."/>
            <person name="Takaki Y."/>
            <person name="Nagai Y."/>
            <person name="Toyoda A."/>
            <person name="Suzuki Y."/>
            <person name="Arimoto A."/>
            <person name="Ishii H."/>
            <person name="Satoh N."/>
            <person name="Nishiyama T."/>
            <person name="Hasebe M."/>
            <person name="Maruyama T."/>
            <person name="Minagawa J."/>
            <person name="Obokata J."/>
            <person name="Shigenobu S."/>
        </authorList>
    </citation>
    <scope>NUCLEOTIDE SEQUENCE [LARGE SCALE GENOMIC DNA]</scope>
</reference>
<gene>
    <name evidence="1" type="ORF">ElyMa_002830900</name>
</gene>
<name>A0AAV4HX76_9GAST</name>
<organism evidence="1 2">
    <name type="scientific">Elysia marginata</name>
    <dbReference type="NCBI Taxonomy" id="1093978"/>
    <lineage>
        <taxon>Eukaryota</taxon>
        <taxon>Metazoa</taxon>
        <taxon>Spiralia</taxon>
        <taxon>Lophotrochozoa</taxon>
        <taxon>Mollusca</taxon>
        <taxon>Gastropoda</taxon>
        <taxon>Heterobranchia</taxon>
        <taxon>Euthyneura</taxon>
        <taxon>Panpulmonata</taxon>
        <taxon>Sacoglossa</taxon>
        <taxon>Placobranchoidea</taxon>
        <taxon>Plakobranchidae</taxon>
        <taxon>Elysia</taxon>
    </lineage>
</organism>
<dbReference type="Proteomes" id="UP000762676">
    <property type="component" value="Unassembled WGS sequence"/>
</dbReference>
<proteinExistence type="predicted"/>
<dbReference type="EMBL" id="BMAT01005869">
    <property type="protein sequence ID" value="GFS01116.1"/>
    <property type="molecule type" value="Genomic_DNA"/>
</dbReference>
<dbReference type="AlphaFoldDB" id="A0AAV4HX76"/>
<protein>
    <submittedName>
        <fullName evidence="1">Uncharacterized protein</fullName>
    </submittedName>
</protein>
<evidence type="ECO:0000313" key="2">
    <source>
        <dbReference type="Proteomes" id="UP000762676"/>
    </source>
</evidence>
<evidence type="ECO:0000313" key="1">
    <source>
        <dbReference type="EMBL" id="GFS01116.1"/>
    </source>
</evidence>
<comment type="caution">
    <text evidence="1">The sequence shown here is derived from an EMBL/GenBank/DDBJ whole genome shotgun (WGS) entry which is preliminary data.</text>
</comment>
<keyword evidence="2" id="KW-1185">Reference proteome</keyword>